<dbReference type="AlphaFoldDB" id="A0A5J4R1A4"/>
<comment type="caution">
    <text evidence="1">The sequence shown here is derived from an EMBL/GenBank/DDBJ whole genome shotgun (WGS) entry which is preliminary data.</text>
</comment>
<evidence type="ECO:0008006" key="2">
    <source>
        <dbReference type="Google" id="ProtNLM"/>
    </source>
</evidence>
<dbReference type="EMBL" id="SNRY01001911">
    <property type="protein sequence ID" value="KAA6327897.1"/>
    <property type="molecule type" value="Genomic_DNA"/>
</dbReference>
<gene>
    <name evidence="1" type="ORF">EZS27_023151</name>
</gene>
<proteinExistence type="predicted"/>
<organism evidence="1">
    <name type="scientific">termite gut metagenome</name>
    <dbReference type="NCBI Taxonomy" id="433724"/>
    <lineage>
        <taxon>unclassified sequences</taxon>
        <taxon>metagenomes</taxon>
        <taxon>organismal metagenomes</taxon>
    </lineage>
</organism>
<name>A0A5J4R1A4_9ZZZZ</name>
<dbReference type="InterPro" id="IPR025342">
    <property type="entry name" value="DUF4248"/>
</dbReference>
<evidence type="ECO:0000313" key="1">
    <source>
        <dbReference type="EMBL" id="KAA6327897.1"/>
    </source>
</evidence>
<dbReference type="Pfam" id="PF14053">
    <property type="entry name" value="DUF4248"/>
    <property type="match status" value="1"/>
</dbReference>
<accession>A0A5J4R1A4</accession>
<protein>
    <recommendedName>
        <fullName evidence="2">DUF4248 domain-containing protein</fullName>
    </recommendedName>
</protein>
<sequence>MAVYRDLFCKFMLYNIKTKAMKSTGITEEFRIRSYGKGELALMYFPGKMPKVAGKSFKKFVDEHPGLRDRLAKTGLKPLSRTYTPAQVRLIVEALGEP</sequence>
<reference evidence="1" key="1">
    <citation type="submission" date="2019-03" db="EMBL/GenBank/DDBJ databases">
        <title>Single cell metagenomics reveals metabolic interactions within the superorganism composed of flagellate Streblomastix strix and complex community of Bacteroidetes bacteria on its surface.</title>
        <authorList>
            <person name="Treitli S.C."/>
            <person name="Kolisko M."/>
            <person name="Husnik F."/>
            <person name="Keeling P."/>
            <person name="Hampl V."/>
        </authorList>
    </citation>
    <scope>NUCLEOTIDE SEQUENCE</scope>
    <source>
        <strain evidence="1">STM</strain>
    </source>
</reference>